<feature type="compositionally biased region" description="Low complexity" evidence="2">
    <location>
        <begin position="1"/>
        <end position="18"/>
    </location>
</feature>
<dbReference type="RefSeq" id="WP_243888716.1">
    <property type="nucleotide sequence ID" value="NZ_JAAFNO010000001.1"/>
</dbReference>
<dbReference type="SMART" id="SM00448">
    <property type="entry name" value="REC"/>
    <property type="match status" value="1"/>
</dbReference>
<accession>A0AA46BNB7</accession>
<dbReference type="EMBL" id="UFYA01000001">
    <property type="protein sequence ID" value="STD09938.1"/>
    <property type="molecule type" value="Genomic_DNA"/>
</dbReference>
<name>A0AA46BNB7_9MICO</name>
<organism evidence="4 5">
    <name type="scientific">Dermatophilus congolensis</name>
    <dbReference type="NCBI Taxonomy" id="1863"/>
    <lineage>
        <taxon>Bacteria</taxon>
        <taxon>Bacillati</taxon>
        <taxon>Actinomycetota</taxon>
        <taxon>Actinomycetes</taxon>
        <taxon>Micrococcales</taxon>
        <taxon>Dermatophilaceae</taxon>
        <taxon>Dermatophilus</taxon>
    </lineage>
</organism>
<evidence type="ECO:0000259" key="3">
    <source>
        <dbReference type="PROSITE" id="PS50110"/>
    </source>
</evidence>
<dbReference type="GO" id="GO:0000160">
    <property type="term" value="P:phosphorelay signal transduction system"/>
    <property type="evidence" value="ECO:0007669"/>
    <property type="project" value="InterPro"/>
</dbReference>
<dbReference type="PROSITE" id="PS50110">
    <property type="entry name" value="RESPONSE_REGULATORY"/>
    <property type="match status" value="1"/>
</dbReference>
<dbReference type="InterPro" id="IPR011006">
    <property type="entry name" value="CheY-like_superfamily"/>
</dbReference>
<evidence type="ECO:0000256" key="1">
    <source>
        <dbReference type="PROSITE-ProRule" id="PRU00169"/>
    </source>
</evidence>
<feature type="region of interest" description="Disordered" evidence="2">
    <location>
        <begin position="1"/>
        <end position="28"/>
    </location>
</feature>
<evidence type="ECO:0000256" key="2">
    <source>
        <dbReference type="SAM" id="MobiDB-lite"/>
    </source>
</evidence>
<keyword evidence="1" id="KW-0597">Phosphoprotein</keyword>
<comment type="caution">
    <text evidence="4">The sequence shown here is derived from an EMBL/GenBank/DDBJ whole genome shotgun (WGS) entry which is preliminary data.</text>
</comment>
<evidence type="ECO:0000313" key="4">
    <source>
        <dbReference type="EMBL" id="STD09938.1"/>
    </source>
</evidence>
<protein>
    <submittedName>
        <fullName evidence="4">Uncharacterized response regulatory protein Rv3143/MT3230</fullName>
    </submittedName>
</protein>
<gene>
    <name evidence="4" type="ORF">NCTC7915_01266</name>
</gene>
<feature type="modified residue" description="4-aspartylphosphate" evidence="1">
    <location>
        <position position="91"/>
    </location>
</feature>
<proteinExistence type="predicted"/>
<dbReference type="AlphaFoldDB" id="A0AA46BNB7"/>
<dbReference type="SUPFAM" id="SSF52172">
    <property type="entry name" value="CheY-like"/>
    <property type="match status" value="1"/>
</dbReference>
<dbReference type="Proteomes" id="UP000254118">
    <property type="component" value="Unassembled WGS sequence"/>
</dbReference>
<feature type="domain" description="Response regulatory" evidence="3">
    <location>
        <begin position="36"/>
        <end position="155"/>
    </location>
</feature>
<sequence length="171" mass="17826">MSELAGSSTTPTPAAAGGVQAEAVSGTTGQSTHKVRVLLYSDDASVREQVKRSVGRKPARDVEVVDWTECATPVIAEKHVKAGGLDLLILDGESVPLGGMGLCRQLKCEVYDCPPVIVLTGRPQDAWLAAWSLADRAVPQPIDPLVMANAVADVARESKTGSIPAGAEVAR</sequence>
<dbReference type="InterPro" id="IPR001789">
    <property type="entry name" value="Sig_transdc_resp-reg_receiver"/>
</dbReference>
<dbReference type="Gene3D" id="3.40.50.2300">
    <property type="match status" value="1"/>
</dbReference>
<evidence type="ECO:0000313" key="5">
    <source>
        <dbReference type="Proteomes" id="UP000254118"/>
    </source>
</evidence>
<reference evidence="4 5" key="1">
    <citation type="submission" date="2018-06" db="EMBL/GenBank/DDBJ databases">
        <authorList>
            <consortium name="Pathogen Informatics"/>
            <person name="Doyle S."/>
        </authorList>
    </citation>
    <scope>NUCLEOTIDE SEQUENCE [LARGE SCALE GENOMIC DNA]</scope>
    <source>
        <strain evidence="4 5">NCTC7915</strain>
    </source>
</reference>